<dbReference type="InterPro" id="IPR002110">
    <property type="entry name" value="Ankyrin_rpt"/>
</dbReference>
<dbReference type="InterPro" id="IPR036770">
    <property type="entry name" value="Ankyrin_rpt-contain_sf"/>
</dbReference>
<dbReference type="eggNOG" id="KOG4177">
    <property type="taxonomic scope" value="Eukaryota"/>
</dbReference>
<keyword evidence="5" id="KW-1185">Reference proteome</keyword>
<keyword evidence="2 3" id="KW-0040">ANK repeat</keyword>
<proteinExistence type="predicted"/>
<evidence type="ECO:0000256" key="1">
    <source>
        <dbReference type="ARBA" id="ARBA00022737"/>
    </source>
</evidence>
<dbReference type="Pfam" id="PF13637">
    <property type="entry name" value="Ank_4"/>
    <property type="match status" value="1"/>
</dbReference>
<evidence type="ECO:0000256" key="2">
    <source>
        <dbReference type="ARBA" id="ARBA00023043"/>
    </source>
</evidence>
<feature type="repeat" description="ANK" evidence="3">
    <location>
        <begin position="116"/>
        <end position="153"/>
    </location>
</feature>
<feature type="repeat" description="ANK" evidence="3">
    <location>
        <begin position="15"/>
        <end position="47"/>
    </location>
</feature>
<feature type="repeat" description="ANK" evidence="3">
    <location>
        <begin position="191"/>
        <end position="223"/>
    </location>
</feature>
<dbReference type="SUPFAM" id="SSF48403">
    <property type="entry name" value="Ankyrin repeat"/>
    <property type="match status" value="1"/>
</dbReference>
<dbReference type="InParanoid" id="D8LQI9"/>
<dbReference type="OrthoDB" id="204696at2759"/>
<dbReference type="STRING" id="2880.D8LQI9"/>
<feature type="repeat" description="ANK" evidence="3">
    <location>
        <begin position="156"/>
        <end position="190"/>
    </location>
</feature>
<dbReference type="Gene3D" id="1.25.40.20">
    <property type="entry name" value="Ankyrin repeat-containing domain"/>
    <property type="match status" value="2"/>
</dbReference>
<evidence type="ECO:0000256" key="3">
    <source>
        <dbReference type="PROSITE-ProRule" id="PRU00023"/>
    </source>
</evidence>
<dbReference type="EMBL" id="FN648818">
    <property type="protein sequence ID" value="CBN78753.1"/>
    <property type="molecule type" value="Genomic_DNA"/>
</dbReference>
<sequence>MLLLKGSNVDATTGYRETPLHLAASKGHALCISELLLGGANKDVVDDRGETALCTAAKNNRLEAVEELLGACANYGLRTEGTRCSPLEIAAHGGHADVLKALLDKDSSQLDDTDGEGWAALHYAAVVDGPVRDNGDAVRVLLGAGADVNETNNNDSCFTPLHIAVNGRKVSDGTVRALLEGGSNIHARALLDQTPLHIACKHASVTGVELLLRWGADEKLTNNVGKTPADVIRPRRQNDFDDEEEREADNQRIRRMLEHAPADRSWRRRGWLVLSRSCPTRVEI</sequence>
<dbReference type="OMA" id="HLNCVKF"/>
<organism evidence="4 5">
    <name type="scientific">Ectocarpus siliculosus</name>
    <name type="common">Brown alga</name>
    <name type="synonym">Conferva siliculosa</name>
    <dbReference type="NCBI Taxonomy" id="2880"/>
    <lineage>
        <taxon>Eukaryota</taxon>
        <taxon>Sar</taxon>
        <taxon>Stramenopiles</taxon>
        <taxon>Ochrophyta</taxon>
        <taxon>PX clade</taxon>
        <taxon>Phaeophyceae</taxon>
        <taxon>Ectocarpales</taxon>
        <taxon>Ectocarpaceae</taxon>
        <taxon>Ectocarpus</taxon>
    </lineage>
</organism>
<dbReference type="EMBL" id="FN649729">
    <property type="protein sequence ID" value="CBN78753.1"/>
    <property type="molecule type" value="Genomic_DNA"/>
</dbReference>
<dbReference type="PROSITE" id="PS50088">
    <property type="entry name" value="ANK_REPEAT"/>
    <property type="match status" value="4"/>
</dbReference>
<dbReference type="SMART" id="SM00248">
    <property type="entry name" value="ANK"/>
    <property type="match status" value="6"/>
</dbReference>
<gene>
    <name evidence="4" type="ORF">Esi_0006_0134</name>
</gene>
<accession>D8LQI9</accession>
<keyword evidence="1" id="KW-0677">Repeat</keyword>
<dbReference type="PANTHER" id="PTHR24171:SF10">
    <property type="entry name" value="ANKYRIN REPEAT DOMAIN-CONTAINING PROTEIN 29-LIKE"/>
    <property type="match status" value="1"/>
</dbReference>
<name>D8LQI9_ECTSI</name>
<dbReference type="Proteomes" id="UP000002630">
    <property type="component" value="Linkage Group LG04"/>
</dbReference>
<dbReference type="PROSITE" id="PS50297">
    <property type="entry name" value="ANK_REP_REGION"/>
    <property type="match status" value="3"/>
</dbReference>
<dbReference type="PANTHER" id="PTHR24171">
    <property type="entry name" value="ANKYRIN REPEAT DOMAIN-CONTAINING PROTEIN 39-RELATED"/>
    <property type="match status" value="1"/>
</dbReference>
<dbReference type="PRINTS" id="PR01415">
    <property type="entry name" value="ANKYRIN"/>
</dbReference>
<evidence type="ECO:0000313" key="5">
    <source>
        <dbReference type="Proteomes" id="UP000002630"/>
    </source>
</evidence>
<evidence type="ECO:0000313" key="4">
    <source>
        <dbReference type="EMBL" id="CBN78753.1"/>
    </source>
</evidence>
<protein>
    <submittedName>
        <fullName evidence="4">Uncharacterized protein</fullName>
    </submittedName>
</protein>
<dbReference type="Pfam" id="PF12796">
    <property type="entry name" value="Ank_2"/>
    <property type="match status" value="2"/>
</dbReference>
<reference evidence="4 5" key="1">
    <citation type="journal article" date="2010" name="Nature">
        <title>The Ectocarpus genome and the independent evolution of multicellularity in brown algae.</title>
        <authorList>
            <person name="Cock J.M."/>
            <person name="Sterck L."/>
            <person name="Rouze P."/>
            <person name="Scornet D."/>
            <person name="Allen A.E."/>
            <person name="Amoutzias G."/>
            <person name="Anthouard V."/>
            <person name="Artiguenave F."/>
            <person name="Aury J.M."/>
            <person name="Badger J.H."/>
            <person name="Beszteri B."/>
            <person name="Billiau K."/>
            <person name="Bonnet E."/>
            <person name="Bothwell J.H."/>
            <person name="Bowler C."/>
            <person name="Boyen C."/>
            <person name="Brownlee C."/>
            <person name="Carrano C.J."/>
            <person name="Charrier B."/>
            <person name="Cho G.Y."/>
            <person name="Coelho S.M."/>
            <person name="Collen J."/>
            <person name="Corre E."/>
            <person name="Da Silva C."/>
            <person name="Delage L."/>
            <person name="Delaroque N."/>
            <person name="Dittami S.M."/>
            <person name="Doulbeau S."/>
            <person name="Elias M."/>
            <person name="Farnham G."/>
            <person name="Gachon C.M."/>
            <person name="Gschloessl B."/>
            <person name="Heesch S."/>
            <person name="Jabbari K."/>
            <person name="Jubin C."/>
            <person name="Kawai H."/>
            <person name="Kimura K."/>
            <person name="Kloareg B."/>
            <person name="Kupper F.C."/>
            <person name="Lang D."/>
            <person name="Le Bail A."/>
            <person name="Leblanc C."/>
            <person name="Lerouge P."/>
            <person name="Lohr M."/>
            <person name="Lopez P.J."/>
            <person name="Martens C."/>
            <person name="Maumus F."/>
            <person name="Michel G."/>
            <person name="Miranda-Saavedra D."/>
            <person name="Morales J."/>
            <person name="Moreau H."/>
            <person name="Motomura T."/>
            <person name="Nagasato C."/>
            <person name="Napoli C.A."/>
            <person name="Nelson D.R."/>
            <person name="Nyvall-Collen P."/>
            <person name="Peters A.F."/>
            <person name="Pommier C."/>
            <person name="Potin P."/>
            <person name="Poulain J."/>
            <person name="Quesneville H."/>
            <person name="Read B."/>
            <person name="Rensing S.A."/>
            <person name="Ritter A."/>
            <person name="Rousvoal S."/>
            <person name="Samanta M."/>
            <person name="Samson G."/>
            <person name="Schroeder D.C."/>
            <person name="Segurens B."/>
            <person name="Strittmatter M."/>
            <person name="Tonon T."/>
            <person name="Tregear J.W."/>
            <person name="Valentin K."/>
            <person name="von Dassow P."/>
            <person name="Yamagishi T."/>
            <person name="Van de Peer Y."/>
            <person name="Wincker P."/>
        </authorList>
    </citation>
    <scope>NUCLEOTIDE SEQUENCE [LARGE SCALE GENOMIC DNA]</scope>
    <source>
        <strain evidence="5">Ec32 / CCAP1310/4</strain>
    </source>
</reference>
<dbReference type="AlphaFoldDB" id="D8LQI9"/>